<dbReference type="PANTHER" id="PTHR23516:SF1">
    <property type="entry name" value="MOLYBDATE-ANION TRANSPORTER"/>
    <property type="match status" value="1"/>
</dbReference>
<dbReference type="SUPFAM" id="SSF103473">
    <property type="entry name" value="MFS general substrate transporter"/>
    <property type="match status" value="1"/>
</dbReference>
<evidence type="ECO:0000313" key="15">
    <source>
        <dbReference type="Proteomes" id="UP000247498"/>
    </source>
</evidence>
<comment type="subcellular location">
    <subcellularLocation>
        <location evidence="2">Cell membrane</location>
        <topology evidence="2">Multi-pass membrane protein</topology>
    </subcellularLocation>
</comment>
<feature type="transmembrane region" description="Helical" evidence="13">
    <location>
        <begin position="80"/>
        <end position="102"/>
    </location>
</feature>
<dbReference type="EMBL" id="BDRX01000061">
    <property type="protein sequence ID" value="GBF95235.1"/>
    <property type="molecule type" value="Genomic_DNA"/>
</dbReference>
<organism evidence="14 15">
    <name type="scientific">Raphidocelis subcapitata</name>
    <dbReference type="NCBI Taxonomy" id="307507"/>
    <lineage>
        <taxon>Eukaryota</taxon>
        <taxon>Viridiplantae</taxon>
        <taxon>Chlorophyta</taxon>
        <taxon>core chlorophytes</taxon>
        <taxon>Chlorophyceae</taxon>
        <taxon>CS clade</taxon>
        <taxon>Sphaeropleales</taxon>
        <taxon>Selenastraceae</taxon>
        <taxon>Raphidocelis</taxon>
    </lineage>
</organism>
<dbReference type="InParanoid" id="A0A2V0PDR5"/>
<evidence type="ECO:0000313" key="14">
    <source>
        <dbReference type="EMBL" id="GBF95235.1"/>
    </source>
</evidence>
<keyword evidence="15" id="KW-1185">Reference proteome</keyword>
<comment type="caution">
    <text evidence="14">The sequence shown here is derived from an EMBL/GenBank/DDBJ whole genome shotgun (WGS) entry which is preliminary data.</text>
</comment>
<evidence type="ECO:0000256" key="4">
    <source>
        <dbReference type="ARBA" id="ARBA00022448"/>
    </source>
</evidence>
<evidence type="ECO:0000256" key="9">
    <source>
        <dbReference type="ARBA" id="ARBA00023136"/>
    </source>
</evidence>
<keyword evidence="7 13" id="KW-1133">Transmembrane helix</keyword>
<dbReference type="Proteomes" id="UP000247498">
    <property type="component" value="Unassembled WGS sequence"/>
</dbReference>
<keyword evidence="5" id="KW-1003">Cell membrane</keyword>
<dbReference type="CDD" id="cd17487">
    <property type="entry name" value="MFS_MFSD5_like"/>
    <property type="match status" value="1"/>
</dbReference>
<feature type="region of interest" description="Disordered" evidence="12">
    <location>
        <begin position="449"/>
        <end position="469"/>
    </location>
</feature>
<name>A0A2V0PDR5_9CHLO</name>
<evidence type="ECO:0000256" key="12">
    <source>
        <dbReference type="SAM" id="MobiDB-lite"/>
    </source>
</evidence>
<dbReference type="AlphaFoldDB" id="A0A2V0PDR5"/>
<dbReference type="FunCoup" id="A0A2V0PDR5">
    <property type="interactions" value="2033"/>
</dbReference>
<protein>
    <recommendedName>
        <fullName evidence="3">Molybdate-anion transporter</fullName>
    </recommendedName>
    <alternativeName>
        <fullName evidence="10">Major facilitator superfamily domain-containing protein 5</fullName>
    </alternativeName>
    <alternativeName>
        <fullName evidence="11">Molybdate transporter 2 homolog</fullName>
    </alternativeName>
</protein>
<dbReference type="Gene3D" id="1.20.1250.20">
    <property type="entry name" value="MFS general substrate transporter like domains"/>
    <property type="match status" value="1"/>
</dbReference>
<comment type="function">
    <text evidence="1">Mediates high-affinity intracellular uptake of the rare oligo-element molybdenum.</text>
</comment>
<sequence length="469" mass="50910">MEDLFYYICWSVIVLPMSALVWREGVAAISDHGSAGTAAAAKSFRNNYLAVYSLQMLGDWLQGPYVYALYEHYGYSPAQIGQLFIAGFGSSMLFGTFVGALADKAGRKKAALGYVLTYSLSCVTKHSPNYWVLMCGRVLGGIATSLLYSAFESWLVAEHFKRGFSEQALGQTFSWAVFLGNGLMAIGAGFLGDYLVEKLSLGRVAPFDAAIVFMLIGGVIIALTWTENYGDTTSHDLTAQFTKAWEVITADPCVALLGAIQAMFEAAMYSFVFLWTMSMSPNKEAIKHGLIFVNFMTASMLGSFLAGMLMKRARPEAYMKGVFAVAACALVVPLVLALDTSKDPKLKGKPITTSGKLQLVSFCVFETCVGVFWPSMMKLRADYVPEELRATIINIFRIPLNLFVCIVLGNVEAFPLAGMFGLCVAFMVVSFVGQVQLDRLSSGKQYYHKASSDGGELDGKATPDLAGAS</sequence>
<dbReference type="InterPro" id="IPR036259">
    <property type="entry name" value="MFS_trans_sf"/>
</dbReference>
<evidence type="ECO:0000256" key="2">
    <source>
        <dbReference type="ARBA" id="ARBA00004651"/>
    </source>
</evidence>
<evidence type="ECO:0000256" key="1">
    <source>
        <dbReference type="ARBA" id="ARBA00003019"/>
    </source>
</evidence>
<evidence type="ECO:0000256" key="8">
    <source>
        <dbReference type="ARBA" id="ARBA00023065"/>
    </source>
</evidence>
<evidence type="ECO:0000256" key="3">
    <source>
        <dbReference type="ARBA" id="ARBA00021242"/>
    </source>
</evidence>
<dbReference type="GO" id="GO:0015098">
    <property type="term" value="F:molybdate ion transmembrane transporter activity"/>
    <property type="evidence" value="ECO:0007669"/>
    <property type="project" value="InterPro"/>
</dbReference>
<feature type="transmembrane region" description="Helical" evidence="13">
    <location>
        <begin position="359"/>
        <end position="376"/>
    </location>
</feature>
<keyword evidence="4" id="KW-0813">Transport</keyword>
<feature type="transmembrane region" description="Helical" evidence="13">
    <location>
        <begin position="254"/>
        <end position="277"/>
    </location>
</feature>
<keyword evidence="9 13" id="KW-0472">Membrane</keyword>
<proteinExistence type="predicted"/>
<evidence type="ECO:0000256" key="5">
    <source>
        <dbReference type="ARBA" id="ARBA00022475"/>
    </source>
</evidence>
<evidence type="ECO:0000256" key="6">
    <source>
        <dbReference type="ARBA" id="ARBA00022692"/>
    </source>
</evidence>
<feature type="transmembrane region" description="Helical" evidence="13">
    <location>
        <begin position="321"/>
        <end position="338"/>
    </location>
</feature>
<keyword evidence="8" id="KW-0406">Ion transport</keyword>
<accession>A0A2V0PDR5</accession>
<reference evidence="14 15" key="1">
    <citation type="journal article" date="2018" name="Sci. Rep.">
        <title>Raphidocelis subcapitata (=Pseudokirchneriella subcapitata) provides an insight into genome evolution and environmental adaptations in the Sphaeropleales.</title>
        <authorList>
            <person name="Suzuki S."/>
            <person name="Yamaguchi H."/>
            <person name="Nakajima N."/>
            <person name="Kawachi M."/>
        </authorList>
    </citation>
    <scope>NUCLEOTIDE SEQUENCE [LARGE SCALE GENOMIC DNA]</scope>
    <source>
        <strain evidence="14 15">NIES-35</strain>
    </source>
</reference>
<evidence type="ECO:0000256" key="7">
    <source>
        <dbReference type="ARBA" id="ARBA00022989"/>
    </source>
</evidence>
<keyword evidence="6 13" id="KW-0812">Transmembrane</keyword>
<feature type="transmembrane region" description="Helical" evidence="13">
    <location>
        <begin position="171"/>
        <end position="192"/>
    </location>
</feature>
<feature type="transmembrane region" description="Helical" evidence="13">
    <location>
        <begin position="5"/>
        <end position="22"/>
    </location>
</feature>
<evidence type="ECO:0000256" key="10">
    <source>
        <dbReference type="ARBA" id="ARBA00030646"/>
    </source>
</evidence>
<evidence type="ECO:0000256" key="11">
    <source>
        <dbReference type="ARBA" id="ARBA00032555"/>
    </source>
</evidence>
<dbReference type="PANTHER" id="PTHR23516">
    <property type="entry name" value="SAM (S-ADENOSYL METHIONINE) TRANSPORTER"/>
    <property type="match status" value="1"/>
</dbReference>
<feature type="transmembrane region" description="Helical" evidence="13">
    <location>
        <begin position="204"/>
        <end position="225"/>
    </location>
</feature>
<dbReference type="InterPro" id="IPR008509">
    <property type="entry name" value="MOT2/MFSD5"/>
</dbReference>
<dbReference type="OrthoDB" id="263957at2759"/>
<gene>
    <name evidence="14" type="ORF">Rsub_07950</name>
</gene>
<evidence type="ECO:0000256" key="13">
    <source>
        <dbReference type="SAM" id="Phobius"/>
    </source>
</evidence>
<dbReference type="Pfam" id="PF05631">
    <property type="entry name" value="MFS_5"/>
    <property type="match status" value="1"/>
</dbReference>
<dbReference type="GO" id="GO:0006811">
    <property type="term" value="P:monoatomic ion transport"/>
    <property type="evidence" value="ECO:0007669"/>
    <property type="project" value="UniProtKB-KW"/>
</dbReference>
<dbReference type="GO" id="GO:0005886">
    <property type="term" value="C:plasma membrane"/>
    <property type="evidence" value="ECO:0007669"/>
    <property type="project" value="UniProtKB-SubCell"/>
</dbReference>
<feature type="transmembrane region" description="Helical" evidence="13">
    <location>
        <begin position="289"/>
        <end position="309"/>
    </location>
</feature>
<feature type="transmembrane region" description="Helical" evidence="13">
    <location>
        <begin position="130"/>
        <end position="151"/>
    </location>
</feature>
<feature type="transmembrane region" description="Helical" evidence="13">
    <location>
        <begin position="416"/>
        <end position="437"/>
    </location>
</feature>